<proteinExistence type="predicted"/>
<name>A0A381QCK9_9ZZZZ</name>
<protein>
    <recommendedName>
        <fullName evidence="2">Clathrin/coatomer adaptor adaptin-like N-terminal domain-containing protein</fullName>
    </recommendedName>
</protein>
<dbReference type="Gene3D" id="1.25.10.10">
    <property type="entry name" value="Leucine-rich Repeat Variant"/>
    <property type="match status" value="1"/>
</dbReference>
<evidence type="ECO:0008006" key="2">
    <source>
        <dbReference type="Google" id="ProtNLM"/>
    </source>
</evidence>
<organism evidence="1">
    <name type="scientific">marine metagenome</name>
    <dbReference type="NCBI Taxonomy" id="408172"/>
    <lineage>
        <taxon>unclassified sequences</taxon>
        <taxon>metagenomes</taxon>
        <taxon>ecological metagenomes</taxon>
    </lineage>
</organism>
<dbReference type="AlphaFoldDB" id="A0A381QCK9"/>
<evidence type="ECO:0000313" key="1">
    <source>
        <dbReference type="EMBL" id="SUZ77062.1"/>
    </source>
</evidence>
<gene>
    <name evidence="1" type="ORF">METZ01_LOCUS29916</name>
</gene>
<dbReference type="InterPro" id="IPR016024">
    <property type="entry name" value="ARM-type_fold"/>
</dbReference>
<dbReference type="EMBL" id="UINC01001302">
    <property type="protein sequence ID" value="SUZ77062.1"/>
    <property type="molecule type" value="Genomic_DNA"/>
</dbReference>
<dbReference type="SUPFAM" id="SSF48371">
    <property type="entry name" value="ARM repeat"/>
    <property type="match status" value="1"/>
</dbReference>
<reference evidence="1" key="1">
    <citation type="submission" date="2018-05" db="EMBL/GenBank/DDBJ databases">
        <authorList>
            <person name="Lanie J.A."/>
            <person name="Ng W.-L."/>
            <person name="Kazmierczak K.M."/>
            <person name="Andrzejewski T.M."/>
            <person name="Davidsen T.M."/>
            <person name="Wayne K.J."/>
            <person name="Tettelin H."/>
            <person name="Glass J.I."/>
            <person name="Rusch D."/>
            <person name="Podicherti R."/>
            <person name="Tsui H.-C.T."/>
            <person name="Winkler M.E."/>
        </authorList>
    </citation>
    <scope>NUCLEOTIDE SEQUENCE</scope>
</reference>
<accession>A0A381QCK9</accession>
<sequence>MDPDDPNFLENIQKLKNSYKGGNVQALNELVSMYQDENQQTKARVIAGKALAQSQHPTALRAISKMVETTTAVDFTLLKESIEMLGMFEENPKAAIAMVKAMHRLEDRTNEIHLTLAKNLNKVRTKDQVLALLDLYEVSKANLSKTEKLLTEILGALGNDQVIPVLTTIAKDPRANVGIRNMAVEILGKKNPDDVAIAFAELLGDPNTNMEVREFALNTMKGVQEENLVLALLNTYNMGKSQYYSLLNTMLAALGEFDDPEVKKAVMEIANSGDYPVDIRKKAIDNLGSFKDPSVIEKVIPILENKDNYIYYDNILDMIYVLGKEQTYAETVRRMAFKAHYDKRVHE</sequence>
<dbReference type="InterPro" id="IPR011989">
    <property type="entry name" value="ARM-like"/>
</dbReference>